<feature type="compositionally biased region" description="Polar residues" evidence="3">
    <location>
        <begin position="14"/>
        <end position="26"/>
    </location>
</feature>
<accession>A0A0L0TD44</accession>
<dbReference type="InterPro" id="IPR050216">
    <property type="entry name" value="LRR_domain-containing"/>
</dbReference>
<name>A0A0L0TD44_ALLM3</name>
<proteinExistence type="predicted"/>
<dbReference type="Pfam" id="PF13855">
    <property type="entry name" value="LRR_8"/>
    <property type="match status" value="1"/>
</dbReference>
<dbReference type="AlphaFoldDB" id="A0A0L0TD44"/>
<reference evidence="5" key="2">
    <citation type="submission" date="2009-11" db="EMBL/GenBank/DDBJ databases">
        <title>The Genome Sequence of Allomyces macrogynus strain ATCC 38327.</title>
        <authorList>
            <consortium name="The Broad Institute Genome Sequencing Platform"/>
            <person name="Russ C."/>
            <person name="Cuomo C."/>
            <person name="Shea T."/>
            <person name="Young S.K."/>
            <person name="Zeng Q."/>
            <person name="Koehrsen M."/>
            <person name="Haas B."/>
            <person name="Borodovsky M."/>
            <person name="Guigo R."/>
            <person name="Alvarado L."/>
            <person name="Berlin A."/>
            <person name="Borenstein D."/>
            <person name="Chen Z."/>
            <person name="Engels R."/>
            <person name="Freedman E."/>
            <person name="Gellesch M."/>
            <person name="Goldberg J."/>
            <person name="Griggs A."/>
            <person name="Gujja S."/>
            <person name="Heiman D."/>
            <person name="Hepburn T."/>
            <person name="Howarth C."/>
            <person name="Jen D."/>
            <person name="Larson L."/>
            <person name="Lewis B."/>
            <person name="Mehta T."/>
            <person name="Park D."/>
            <person name="Pearson M."/>
            <person name="Roberts A."/>
            <person name="Saif S."/>
            <person name="Shenoy N."/>
            <person name="Sisk P."/>
            <person name="Stolte C."/>
            <person name="Sykes S."/>
            <person name="Walk T."/>
            <person name="White J."/>
            <person name="Yandava C."/>
            <person name="Burger G."/>
            <person name="Gray M.W."/>
            <person name="Holland P.W.H."/>
            <person name="King N."/>
            <person name="Lang F.B.F."/>
            <person name="Roger A.J."/>
            <person name="Ruiz-Trillo I."/>
            <person name="Lander E."/>
            <person name="Nusbaum C."/>
        </authorList>
    </citation>
    <scope>NUCLEOTIDE SEQUENCE [LARGE SCALE GENOMIC DNA]</scope>
    <source>
        <strain evidence="5">ATCC 38327</strain>
    </source>
</reference>
<feature type="region of interest" description="Disordered" evidence="3">
    <location>
        <begin position="720"/>
        <end position="745"/>
    </location>
</feature>
<evidence type="ECO:0000313" key="5">
    <source>
        <dbReference type="Proteomes" id="UP000054350"/>
    </source>
</evidence>
<feature type="compositionally biased region" description="Low complexity" evidence="3">
    <location>
        <begin position="163"/>
        <end position="174"/>
    </location>
</feature>
<evidence type="ECO:0000256" key="1">
    <source>
        <dbReference type="ARBA" id="ARBA00022614"/>
    </source>
</evidence>
<feature type="region of interest" description="Disordered" evidence="3">
    <location>
        <begin position="214"/>
        <end position="242"/>
    </location>
</feature>
<dbReference type="InterPro" id="IPR001611">
    <property type="entry name" value="Leu-rich_rpt"/>
</dbReference>
<dbReference type="Proteomes" id="UP000054350">
    <property type="component" value="Unassembled WGS sequence"/>
</dbReference>
<dbReference type="eggNOG" id="KOG0619">
    <property type="taxonomic scope" value="Eukaryota"/>
</dbReference>
<dbReference type="STRING" id="578462.A0A0L0TD44"/>
<evidence type="ECO:0000313" key="4">
    <source>
        <dbReference type="EMBL" id="KNE72595.1"/>
    </source>
</evidence>
<dbReference type="EMBL" id="GG745381">
    <property type="protein sequence ID" value="KNE72595.1"/>
    <property type="molecule type" value="Genomic_DNA"/>
</dbReference>
<feature type="region of interest" description="Disordered" evidence="3">
    <location>
        <begin position="155"/>
        <end position="175"/>
    </location>
</feature>
<sequence length="828" mass="87021">MPRLKSLFRRKSTASDQLSTSTTTNFDVVPPIPPSPFPSPPTSRTPSLRAATSPPFPPAVSRLVPPSLPPPGTQERAAQLDLIAAHLPPALAVLGWRREPTSAERALVHALATRPLRDTDLTRTAGTDAELGPIVKTVLQRAVWLAHADGEATPAALTKRWSSRSGGSSGSNGSTTIALPAIQEHDRLLAPPPNDADLSRILLKLLDRGGSGGNAGGGGSSILTGGRRRGTSSAPASRRNSVLLGMVTADPDPVDNGEPDAEQDRAGVWPLAVAEIRDRVLVTLCSLGLVELTPAVALLADADVIQGCCNQLTSLPPEIGRLQTLTVLNLARNHFTEFPLAVLHLRHLAELDLSENQLETLPRAIGVLASLLSLNLHANHLAHVPVTLARLTKLLFLDVSSNPLRALPSSIATLPSLRRINVEACPFWLPIVAGPELPPDRRHQFIDVPGLGPIPHNQAVVDDAHGIMPAAAAGVAPPQGMPLPPARHGAAATHEAIEARARAAPHAVLDLPPNVYTAARDDDEAAPAAAGWPAVLSLRELCARALVARQTVVDAHDLPSWVVPGYRACSHCGSAYFTVCARRFRVVGRAAQLGLQLVTLEDRLCVPHWDDEHGRVAAMFAGSARPRRDGFDEVGVAETADAIVRALVAARRAAEWRAANARVLDAAPPPQVVPRMRAFARRSLHSLARRAVRRFSVASSSASSFSMAAIPNVTYAASQSSASDAGGYDDDDDDDDDVLPMAPGSGMPLPRGIQVVGTIPFLAAVYEAVAVRLAVAPRGELDGTVDVSGIVRAAAATREEWVPWIAEAAAMAGEAEEVGGGGGMAAAA</sequence>
<protein>
    <submittedName>
        <fullName evidence="4">Uncharacterized protein</fullName>
    </submittedName>
</protein>
<dbReference type="PANTHER" id="PTHR48051:SF51">
    <property type="entry name" value="LEUCINE-RICH REPEAT-CONTAINING PROTEIN 10B"/>
    <property type="match status" value="1"/>
</dbReference>
<gene>
    <name evidence="4" type="ORF">AMAG_17038</name>
</gene>
<dbReference type="SMART" id="SM00364">
    <property type="entry name" value="LRR_BAC"/>
    <property type="match status" value="4"/>
</dbReference>
<feature type="compositionally biased region" description="Acidic residues" evidence="3">
    <location>
        <begin position="727"/>
        <end position="738"/>
    </location>
</feature>
<dbReference type="SMART" id="SM00369">
    <property type="entry name" value="LRR_TYP"/>
    <property type="match status" value="4"/>
</dbReference>
<dbReference type="SUPFAM" id="SSF52058">
    <property type="entry name" value="L domain-like"/>
    <property type="match status" value="1"/>
</dbReference>
<dbReference type="PANTHER" id="PTHR48051">
    <property type="match status" value="1"/>
</dbReference>
<reference evidence="4 5" key="1">
    <citation type="submission" date="2009-11" db="EMBL/GenBank/DDBJ databases">
        <title>Annotation of Allomyces macrogynus ATCC 38327.</title>
        <authorList>
            <consortium name="The Broad Institute Genome Sequencing Platform"/>
            <person name="Russ C."/>
            <person name="Cuomo C."/>
            <person name="Burger G."/>
            <person name="Gray M.W."/>
            <person name="Holland P.W.H."/>
            <person name="King N."/>
            <person name="Lang F.B.F."/>
            <person name="Roger A.J."/>
            <person name="Ruiz-Trillo I."/>
            <person name="Young S.K."/>
            <person name="Zeng Q."/>
            <person name="Gargeya S."/>
            <person name="Fitzgerald M."/>
            <person name="Haas B."/>
            <person name="Abouelleil A."/>
            <person name="Alvarado L."/>
            <person name="Arachchi H.M."/>
            <person name="Berlin A."/>
            <person name="Chapman S.B."/>
            <person name="Gearin G."/>
            <person name="Goldberg J."/>
            <person name="Griggs A."/>
            <person name="Gujja S."/>
            <person name="Hansen M."/>
            <person name="Heiman D."/>
            <person name="Howarth C."/>
            <person name="Larimer J."/>
            <person name="Lui A."/>
            <person name="MacDonald P.J.P."/>
            <person name="McCowen C."/>
            <person name="Montmayeur A."/>
            <person name="Murphy C."/>
            <person name="Neiman D."/>
            <person name="Pearson M."/>
            <person name="Priest M."/>
            <person name="Roberts A."/>
            <person name="Saif S."/>
            <person name="Shea T."/>
            <person name="Sisk P."/>
            <person name="Stolte C."/>
            <person name="Sykes S."/>
            <person name="Wortman J."/>
            <person name="Nusbaum C."/>
            <person name="Birren B."/>
        </authorList>
    </citation>
    <scope>NUCLEOTIDE SEQUENCE [LARGE SCALE GENOMIC DNA]</scope>
    <source>
        <strain evidence="4 5">ATCC 38327</strain>
    </source>
</reference>
<dbReference type="Gene3D" id="3.80.10.10">
    <property type="entry name" value="Ribonuclease Inhibitor"/>
    <property type="match status" value="1"/>
</dbReference>
<evidence type="ECO:0000256" key="3">
    <source>
        <dbReference type="SAM" id="MobiDB-lite"/>
    </source>
</evidence>
<organism evidence="4 5">
    <name type="scientific">Allomyces macrogynus (strain ATCC 38327)</name>
    <name type="common">Allomyces javanicus var. macrogynus</name>
    <dbReference type="NCBI Taxonomy" id="578462"/>
    <lineage>
        <taxon>Eukaryota</taxon>
        <taxon>Fungi</taxon>
        <taxon>Fungi incertae sedis</taxon>
        <taxon>Blastocladiomycota</taxon>
        <taxon>Blastocladiomycetes</taxon>
        <taxon>Blastocladiales</taxon>
        <taxon>Blastocladiaceae</taxon>
        <taxon>Allomyces</taxon>
    </lineage>
</organism>
<feature type="region of interest" description="Disordered" evidence="3">
    <location>
        <begin position="1"/>
        <end position="74"/>
    </location>
</feature>
<dbReference type="VEuPathDB" id="FungiDB:AMAG_17038"/>
<dbReference type="InterPro" id="IPR003591">
    <property type="entry name" value="Leu-rich_rpt_typical-subtyp"/>
</dbReference>
<feature type="compositionally biased region" description="Low complexity" evidence="3">
    <location>
        <begin position="221"/>
        <end position="239"/>
    </location>
</feature>
<feature type="compositionally biased region" description="Pro residues" evidence="3">
    <location>
        <begin position="30"/>
        <end position="43"/>
    </location>
</feature>
<keyword evidence="1" id="KW-0433">Leucine-rich repeat</keyword>
<feature type="compositionally biased region" description="Basic residues" evidence="3">
    <location>
        <begin position="1"/>
        <end position="12"/>
    </location>
</feature>
<dbReference type="InterPro" id="IPR032675">
    <property type="entry name" value="LRR_dom_sf"/>
</dbReference>
<evidence type="ECO:0000256" key="2">
    <source>
        <dbReference type="ARBA" id="ARBA00022737"/>
    </source>
</evidence>
<keyword evidence="2" id="KW-0677">Repeat</keyword>
<keyword evidence="5" id="KW-1185">Reference proteome</keyword>
<dbReference type="GO" id="GO:0005737">
    <property type="term" value="C:cytoplasm"/>
    <property type="evidence" value="ECO:0007669"/>
    <property type="project" value="TreeGrafter"/>
</dbReference>
<dbReference type="OrthoDB" id="660555at2759"/>